<keyword evidence="2" id="KW-0645">Protease</keyword>
<feature type="region of interest" description="Disordered" evidence="4">
    <location>
        <begin position="1"/>
        <end position="29"/>
    </location>
</feature>
<organism evidence="7 8">
    <name type="scientific">Citrus x changshan-huyou</name>
    <dbReference type="NCBI Taxonomy" id="2935761"/>
    <lineage>
        <taxon>Eukaryota</taxon>
        <taxon>Viridiplantae</taxon>
        <taxon>Streptophyta</taxon>
        <taxon>Embryophyta</taxon>
        <taxon>Tracheophyta</taxon>
        <taxon>Spermatophyta</taxon>
        <taxon>Magnoliopsida</taxon>
        <taxon>eudicotyledons</taxon>
        <taxon>Gunneridae</taxon>
        <taxon>Pentapetalae</taxon>
        <taxon>rosids</taxon>
        <taxon>malvids</taxon>
        <taxon>Sapindales</taxon>
        <taxon>Rutaceae</taxon>
        <taxon>Aurantioideae</taxon>
        <taxon>Citrus</taxon>
    </lineage>
</organism>
<dbReference type="GO" id="GO:0008883">
    <property type="term" value="F:glutamyl-tRNA reductase activity"/>
    <property type="evidence" value="ECO:0007669"/>
    <property type="project" value="InterPro"/>
</dbReference>
<accession>A0AAP0QSI6</accession>
<evidence type="ECO:0000256" key="3">
    <source>
        <dbReference type="ARBA" id="ARBA00022801"/>
    </source>
</evidence>
<comment type="similarity">
    <text evidence="1">Belongs to the peptidase C48 family.</text>
</comment>
<dbReference type="PANTHER" id="PTHR33018">
    <property type="entry name" value="OS10G0338966 PROTEIN-RELATED"/>
    <property type="match status" value="1"/>
</dbReference>
<feature type="domain" description="Ubiquitin-like protease family profile" evidence="6">
    <location>
        <begin position="206"/>
        <end position="238"/>
    </location>
</feature>
<dbReference type="GO" id="GO:0033014">
    <property type="term" value="P:tetrapyrrole biosynthetic process"/>
    <property type="evidence" value="ECO:0007669"/>
    <property type="project" value="InterPro"/>
</dbReference>
<evidence type="ECO:0000313" key="7">
    <source>
        <dbReference type="EMBL" id="KAK9201697.1"/>
    </source>
</evidence>
<comment type="caution">
    <text evidence="7">The sequence shown here is derived from an EMBL/GenBank/DDBJ whole genome shotgun (WGS) entry which is preliminary data.</text>
</comment>
<dbReference type="PANTHER" id="PTHR33018:SF31">
    <property type="entry name" value="TRANSPOSASE, PTTA_EN_SPM, PLANT"/>
    <property type="match status" value="1"/>
</dbReference>
<protein>
    <recommendedName>
        <fullName evidence="9">Ubiquitin-like protease family profile domain-containing protein</fullName>
    </recommendedName>
</protein>
<dbReference type="InterPro" id="IPR015896">
    <property type="entry name" value="4pyrrol_synth_GluRdtase_dimer"/>
</dbReference>
<gene>
    <name evidence="7" type="ORF">WN944_016903</name>
</gene>
<dbReference type="Proteomes" id="UP001428341">
    <property type="component" value="Unassembled WGS sequence"/>
</dbReference>
<evidence type="ECO:0000259" key="5">
    <source>
        <dbReference type="Pfam" id="PF00745"/>
    </source>
</evidence>
<feature type="domain" description="Tetrapyrrole biosynthesis glutamyl-tRNA reductase dimerisation" evidence="5">
    <location>
        <begin position="277"/>
        <end position="341"/>
    </location>
</feature>
<evidence type="ECO:0000256" key="1">
    <source>
        <dbReference type="ARBA" id="ARBA00005234"/>
    </source>
</evidence>
<sequence length="371" mass="42910">MKISSEKVGQQLDIDVVSSDNDDEDDLNEKQLKKRAYNVIENEESKKKAIHVEKESDSHKAMPPVGIEEASPDHKILCHKSILEFLKMKKCEEIERFLTMAQELLRFQGKKVYFEDLIYGQCDISTYITIEDCSVLAYFEELIVNCLMIWTMKLYEELNRIGMTMKYKFINPAAVSLSGRANTNKCRIDITKIIVSQLERIQSGQLCFMPYNPKFHWVLIVIDMDSNTIYYLDPMRQPMHMDLRLLLNKTRPRTLVVDQEDGRLMKTIKIEDEGYLEKEAANVIMRLKTAVERLRDVEIQKFLSRVSHNDSSVMAAEEMSGQIVSEFLEKPIEYLTSDAGCNLEQKLKDVDVLVSILENSCLRQAVAANQR</sequence>
<dbReference type="Gene3D" id="3.40.395.10">
    <property type="entry name" value="Adenoviral Proteinase, Chain A"/>
    <property type="match status" value="1"/>
</dbReference>
<dbReference type="Pfam" id="PF00745">
    <property type="entry name" value="GlutR_dimer"/>
    <property type="match status" value="1"/>
</dbReference>
<name>A0AAP0QSI6_9ROSI</name>
<keyword evidence="8" id="KW-1185">Reference proteome</keyword>
<dbReference type="EMBL" id="JBCGBO010000005">
    <property type="protein sequence ID" value="KAK9201697.1"/>
    <property type="molecule type" value="Genomic_DNA"/>
</dbReference>
<dbReference type="Pfam" id="PF02902">
    <property type="entry name" value="Peptidase_C48"/>
    <property type="match status" value="1"/>
</dbReference>
<dbReference type="InterPro" id="IPR036453">
    <property type="entry name" value="GluRdtase_dimer_dom_sf"/>
</dbReference>
<evidence type="ECO:0000313" key="8">
    <source>
        <dbReference type="Proteomes" id="UP001428341"/>
    </source>
</evidence>
<reference evidence="7 8" key="1">
    <citation type="submission" date="2024-05" db="EMBL/GenBank/DDBJ databases">
        <title>Haplotype-resolved chromosome-level genome assembly of Huyou (Citrus changshanensis).</title>
        <authorList>
            <person name="Miao C."/>
            <person name="Chen W."/>
            <person name="Wu Y."/>
            <person name="Wang L."/>
            <person name="Zhao S."/>
            <person name="Grierson D."/>
            <person name="Xu C."/>
            <person name="Chen K."/>
        </authorList>
    </citation>
    <scope>NUCLEOTIDE SEQUENCE [LARGE SCALE GENOMIC DNA]</scope>
    <source>
        <strain evidence="7">01-14</strain>
        <tissue evidence="7">Leaf</tissue>
    </source>
</reference>
<proteinExistence type="inferred from homology"/>
<dbReference type="GO" id="GO:0008234">
    <property type="term" value="F:cysteine-type peptidase activity"/>
    <property type="evidence" value="ECO:0007669"/>
    <property type="project" value="InterPro"/>
</dbReference>
<dbReference type="InterPro" id="IPR038765">
    <property type="entry name" value="Papain-like_cys_pep_sf"/>
</dbReference>
<dbReference type="AlphaFoldDB" id="A0AAP0QSI6"/>
<evidence type="ECO:0000256" key="2">
    <source>
        <dbReference type="ARBA" id="ARBA00022670"/>
    </source>
</evidence>
<evidence type="ECO:0000256" key="4">
    <source>
        <dbReference type="SAM" id="MobiDB-lite"/>
    </source>
</evidence>
<dbReference type="SUPFAM" id="SSF69075">
    <property type="entry name" value="Glutamyl tRNA-reductase dimerization domain"/>
    <property type="match status" value="1"/>
</dbReference>
<dbReference type="InterPro" id="IPR003653">
    <property type="entry name" value="Peptidase_C48_C"/>
</dbReference>
<dbReference type="SUPFAM" id="SSF54001">
    <property type="entry name" value="Cysteine proteinases"/>
    <property type="match status" value="1"/>
</dbReference>
<evidence type="ECO:0008006" key="9">
    <source>
        <dbReference type="Google" id="ProtNLM"/>
    </source>
</evidence>
<dbReference type="GO" id="GO:0050661">
    <property type="term" value="F:NADP binding"/>
    <property type="evidence" value="ECO:0007669"/>
    <property type="project" value="InterPro"/>
</dbReference>
<evidence type="ECO:0000259" key="6">
    <source>
        <dbReference type="Pfam" id="PF02902"/>
    </source>
</evidence>
<dbReference type="GO" id="GO:0006508">
    <property type="term" value="P:proteolysis"/>
    <property type="evidence" value="ECO:0007669"/>
    <property type="project" value="UniProtKB-KW"/>
</dbReference>
<keyword evidence="3" id="KW-0378">Hydrolase</keyword>